<protein>
    <recommendedName>
        <fullName evidence="5">EamA domain-containing protein</fullName>
    </recommendedName>
</protein>
<keyword evidence="4" id="KW-1185">Reference proteome</keyword>
<evidence type="ECO:0008006" key="5">
    <source>
        <dbReference type="Google" id="ProtNLM"/>
    </source>
</evidence>
<reference evidence="3" key="1">
    <citation type="submission" date="2020-12" db="EMBL/GenBank/DDBJ databases">
        <authorList>
            <person name="Huq M.A."/>
        </authorList>
    </citation>
    <scope>NUCLEOTIDE SEQUENCE</scope>
    <source>
        <strain evidence="3">MAHUQ-46</strain>
    </source>
</reference>
<name>A0A934MP88_9BACL</name>
<keyword evidence="2" id="KW-0812">Transmembrane</keyword>
<sequence length="115" mass="12798">MSYVYSGLLLLVGLLGVNLVVSYQSKHIDPYFWTTLKYQLCVLPLYLIINMCIGYGVKIGYKATGSLSFTLIAAKGLEIFIALLMGLIFMKEIPSWRTWAGVALILIGFALVKNK</sequence>
<accession>A0A934MP88</accession>
<dbReference type="InterPro" id="IPR037185">
    <property type="entry name" value="EmrE-like"/>
</dbReference>
<comment type="caution">
    <text evidence="3">The sequence shown here is derived from an EMBL/GenBank/DDBJ whole genome shotgun (WGS) entry which is preliminary data.</text>
</comment>
<comment type="subcellular location">
    <subcellularLocation>
        <location evidence="1">Endomembrane system</location>
        <topology evidence="1">Multi-pass membrane protein</topology>
    </subcellularLocation>
</comment>
<gene>
    <name evidence="3" type="ORF">JFN88_04795</name>
</gene>
<feature type="transmembrane region" description="Helical" evidence="2">
    <location>
        <begin position="96"/>
        <end position="112"/>
    </location>
</feature>
<evidence type="ECO:0000313" key="4">
    <source>
        <dbReference type="Proteomes" id="UP000640274"/>
    </source>
</evidence>
<evidence type="ECO:0000313" key="3">
    <source>
        <dbReference type="EMBL" id="MBJ6360638.1"/>
    </source>
</evidence>
<dbReference type="AlphaFoldDB" id="A0A934MP88"/>
<evidence type="ECO:0000256" key="2">
    <source>
        <dbReference type="SAM" id="Phobius"/>
    </source>
</evidence>
<dbReference type="RefSeq" id="WP_199018189.1">
    <property type="nucleotide sequence ID" value="NZ_JAELUP010000012.1"/>
</dbReference>
<keyword evidence="2" id="KW-1133">Transmembrane helix</keyword>
<organism evidence="3 4">
    <name type="scientific">Paenibacillus roseus</name>
    <dbReference type="NCBI Taxonomy" id="2798579"/>
    <lineage>
        <taxon>Bacteria</taxon>
        <taxon>Bacillati</taxon>
        <taxon>Bacillota</taxon>
        <taxon>Bacilli</taxon>
        <taxon>Bacillales</taxon>
        <taxon>Paenibacillaceae</taxon>
        <taxon>Paenibacillus</taxon>
    </lineage>
</organism>
<feature type="transmembrane region" description="Helical" evidence="2">
    <location>
        <begin position="69"/>
        <end position="90"/>
    </location>
</feature>
<proteinExistence type="predicted"/>
<evidence type="ECO:0000256" key="1">
    <source>
        <dbReference type="ARBA" id="ARBA00004127"/>
    </source>
</evidence>
<feature type="transmembrane region" description="Helical" evidence="2">
    <location>
        <begin position="38"/>
        <end position="57"/>
    </location>
</feature>
<dbReference type="Proteomes" id="UP000640274">
    <property type="component" value="Unassembled WGS sequence"/>
</dbReference>
<dbReference type="EMBL" id="JAELUP010000012">
    <property type="protein sequence ID" value="MBJ6360638.1"/>
    <property type="molecule type" value="Genomic_DNA"/>
</dbReference>
<keyword evidence="2" id="KW-0472">Membrane</keyword>
<dbReference type="SUPFAM" id="SSF103481">
    <property type="entry name" value="Multidrug resistance efflux transporter EmrE"/>
    <property type="match status" value="1"/>
</dbReference>